<reference evidence="6 7" key="1">
    <citation type="submission" date="2014-06" db="EMBL/GenBank/DDBJ databases">
        <title>Functional and comparative genomic analyses of the Drosophila gut microbiota identify candidate symbiosis factors.</title>
        <authorList>
            <person name="Newell P.D."/>
            <person name="Chaston J.M."/>
            <person name="Douglas A.E."/>
        </authorList>
    </citation>
    <scope>NUCLEOTIDE SEQUENCE [LARGE SCALE GENOMIC DNA]</scope>
    <source>
        <strain evidence="6 7">DmCS_002</strain>
    </source>
</reference>
<dbReference type="Pfam" id="PF00578">
    <property type="entry name" value="AhpC-TSA"/>
    <property type="match status" value="1"/>
</dbReference>
<evidence type="ECO:0000256" key="2">
    <source>
        <dbReference type="ARBA" id="ARBA00022862"/>
    </source>
</evidence>
<name>A0A0C1PP40_9LACO</name>
<dbReference type="PANTHER" id="PTHR43110:SF1">
    <property type="entry name" value="THIOL PEROXIDASE"/>
    <property type="match status" value="1"/>
</dbReference>
<evidence type="ECO:0000256" key="1">
    <source>
        <dbReference type="ARBA" id="ARBA00022559"/>
    </source>
</evidence>
<evidence type="ECO:0000256" key="4">
    <source>
        <dbReference type="ARBA" id="ARBA00023284"/>
    </source>
</evidence>
<dbReference type="NCBIfam" id="NF001808">
    <property type="entry name" value="PRK00522.1"/>
    <property type="match status" value="1"/>
</dbReference>
<dbReference type="SUPFAM" id="SSF52833">
    <property type="entry name" value="Thioredoxin-like"/>
    <property type="match status" value="1"/>
</dbReference>
<evidence type="ECO:0000256" key="3">
    <source>
        <dbReference type="ARBA" id="ARBA00023157"/>
    </source>
</evidence>
<evidence type="ECO:0000313" key="7">
    <source>
        <dbReference type="Proteomes" id="UP000031397"/>
    </source>
</evidence>
<dbReference type="Gene3D" id="3.40.30.10">
    <property type="entry name" value="Glutaredoxin"/>
    <property type="match status" value="1"/>
</dbReference>
<gene>
    <name evidence="6" type="ORF">LfDm3_0913</name>
</gene>
<dbReference type="PATRIC" id="fig|1614.10.peg.730"/>
<evidence type="ECO:0000259" key="5">
    <source>
        <dbReference type="PROSITE" id="PS51352"/>
    </source>
</evidence>
<accession>A0A0C1PP40</accession>
<dbReference type="PROSITE" id="PS51352">
    <property type="entry name" value="THIOREDOXIN_2"/>
    <property type="match status" value="1"/>
</dbReference>
<evidence type="ECO:0000313" key="6">
    <source>
        <dbReference type="EMBL" id="KID41671.1"/>
    </source>
</evidence>
<keyword evidence="7" id="KW-1185">Reference proteome</keyword>
<dbReference type="InterPro" id="IPR050455">
    <property type="entry name" value="Tpx_Peroxidase_subfamily"/>
</dbReference>
<dbReference type="RefSeq" id="WP_039144489.1">
    <property type="nucleotide sequence ID" value="NZ_CBCRTC010000003.1"/>
</dbReference>
<dbReference type="InterPro" id="IPR036249">
    <property type="entry name" value="Thioredoxin-like_sf"/>
</dbReference>
<dbReference type="EMBL" id="JOJZ01000019">
    <property type="protein sequence ID" value="KID41671.1"/>
    <property type="molecule type" value="Genomic_DNA"/>
</dbReference>
<dbReference type="OrthoDB" id="9781543at2"/>
<protein>
    <submittedName>
        <fullName evidence="6">Thiol peroxidase, Tpx-type</fullName>
        <ecNumber evidence="6">1.11.1.15</ecNumber>
    </submittedName>
</protein>
<dbReference type="InterPro" id="IPR000866">
    <property type="entry name" value="AhpC/TSA"/>
</dbReference>
<comment type="caution">
    <text evidence="6">The sequence shown here is derived from an EMBL/GenBank/DDBJ whole genome shotgun (WGS) entry which is preliminary data.</text>
</comment>
<keyword evidence="6" id="KW-0560">Oxidoreductase</keyword>
<keyword evidence="1 6" id="KW-0575">Peroxidase</keyword>
<dbReference type="GO" id="GO:0008379">
    <property type="term" value="F:thioredoxin peroxidase activity"/>
    <property type="evidence" value="ECO:0007669"/>
    <property type="project" value="InterPro"/>
</dbReference>
<dbReference type="PANTHER" id="PTHR43110">
    <property type="entry name" value="THIOL PEROXIDASE"/>
    <property type="match status" value="1"/>
</dbReference>
<dbReference type="GeneID" id="74913578"/>
<feature type="domain" description="Thioredoxin" evidence="5">
    <location>
        <begin position="19"/>
        <end position="167"/>
    </location>
</feature>
<proteinExistence type="predicted"/>
<dbReference type="InterPro" id="IPR013766">
    <property type="entry name" value="Thioredoxin_domain"/>
</dbReference>
<dbReference type="InterPro" id="IPR002065">
    <property type="entry name" value="TPX"/>
</dbReference>
<keyword evidence="2" id="KW-0049">Antioxidant</keyword>
<organism evidence="6 7">
    <name type="scientific">Fructilactobacillus fructivorans</name>
    <dbReference type="NCBI Taxonomy" id="1614"/>
    <lineage>
        <taxon>Bacteria</taxon>
        <taxon>Bacillati</taxon>
        <taxon>Bacillota</taxon>
        <taxon>Bacilli</taxon>
        <taxon>Lactobacillales</taxon>
        <taxon>Lactobacillaceae</taxon>
        <taxon>Fructilactobacillus</taxon>
    </lineage>
</organism>
<dbReference type="Proteomes" id="UP000031397">
    <property type="component" value="Unassembled WGS sequence"/>
</dbReference>
<dbReference type="CDD" id="cd03014">
    <property type="entry name" value="PRX_Atyp2cys"/>
    <property type="match status" value="1"/>
</dbReference>
<keyword evidence="3" id="KW-1015">Disulfide bond</keyword>
<dbReference type="AlphaFoldDB" id="A0A0C1PP40"/>
<keyword evidence="4" id="KW-0676">Redox-active center</keyword>
<sequence length="169" mass="18825">MKIKLGGLPVSWLMGNDQPKVGDYLPQFTVKNADGKDVTTNDLKGQTTLISVVPNLKTKVCSLETARFNQEASKFEGVKFITISNNPIEFQKNWCAAHGVNNMEILSDFNGSFGKAMHLYIPAFGHLARVVYLVNPEGKILYCQAVPEITHQPNYEPVLDELKKVTNNK</sequence>
<dbReference type="EC" id="1.11.1.15" evidence="6"/>